<protein>
    <submittedName>
        <fullName evidence="1">Uncharacterized protein</fullName>
    </submittedName>
</protein>
<evidence type="ECO:0000313" key="1">
    <source>
        <dbReference type="EMBL" id="RYQ96281.1"/>
    </source>
</evidence>
<proteinExistence type="predicted"/>
<comment type="caution">
    <text evidence="1">The sequence shown here is derived from an EMBL/GenBank/DDBJ whole genome shotgun (WGS) entry which is preliminary data.</text>
</comment>
<dbReference type="Proteomes" id="UP000289738">
    <property type="component" value="Chromosome B08"/>
</dbReference>
<reference evidence="1 2" key="1">
    <citation type="submission" date="2019-01" db="EMBL/GenBank/DDBJ databases">
        <title>Sequencing of cultivated peanut Arachis hypogaea provides insights into genome evolution and oil improvement.</title>
        <authorList>
            <person name="Chen X."/>
        </authorList>
    </citation>
    <scope>NUCLEOTIDE SEQUENCE [LARGE SCALE GENOMIC DNA]</scope>
    <source>
        <strain evidence="2">cv. Fuhuasheng</strain>
        <tissue evidence="1">Leaves</tissue>
    </source>
</reference>
<gene>
    <name evidence="1" type="ORF">Ahy_B08g091983</name>
</gene>
<name>A0A444Y2W0_ARAHY</name>
<sequence>MARIKRINKDACGYLCRFEPYTWSKSNLKQISGLLCQQGMITETNMSKYKFGTQDLHLQEVASYWNSMQTRNCINFQDKNHRPEDYVHEWLWMTSYNFIYQSHMNSIPSAAFWEKSQRIPPLPPIYKRPIRRPTKKRKQDKEVALTKKYKLKRKYGTTTCQWCK</sequence>
<evidence type="ECO:0000313" key="2">
    <source>
        <dbReference type="Proteomes" id="UP000289738"/>
    </source>
</evidence>
<dbReference type="AlphaFoldDB" id="A0A444Y2W0"/>
<dbReference type="EMBL" id="SDMP01000018">
    <property type="protein sequence ID" value="RYQ96281.1"/>
    <property type="molecule type" value="Genomic_DNA"/>
</dbReference>
<organism evidence="1 2">
    <name type="scientific">Arachis hypogaea</name>
    <name type="common">Peanut</name>
    <dbReference type="NCBI Taxonomy" id="3818"/>
    <lineage>
        <taxon>Eukaryota</taxon>
        <taxon>Viridiplantae</taxon>
        <taxon>Streptophyta</taxon>
        <taxon>Embryophyta</taxon>
        <taxon>Tracheophyta</taxon>
        <taxon>Spermatophyta</taxon>
        <taxon>Magnoliopsida</taxon>
        <taxon>eudicotyledons</taxon>
        <taxon>Gunneridae</taxon>
        <taxon>Pentapetalae</taxon>
        <taxon>rosids</taxon>
        <taxon>fabids</taxon>
        <taxon>Fabales</taxon>
        <taxon>Fabaceae</taxon>
        <taxon>Papilionoideae</taxon>
        <taxon>50 kb inversion clade</taxon>
        <taxon>dalbergioids sensu lato</taxon>
        <taxon>Dalbergieae</taxon>
        <taxon>Pterocarpus clade</taxon>
        <taxon>Arachis</taxon>
    </lineage>
</organism>
<accession>A0A444Y2W0</accession>
<keyword evidence="2" id="KW-1185">Reference proteome</keyword>